<evidence type="ECO:0000313" key="5">
    <source>
        <dbReference type="EMBL" id="SHN66339.1"/>
    </source>
</evidence>
<dbReference type="InterPro" id="IPR013974">
    <property type="entry name" value="SAF"/>
</dbReference>
<gene>
    <name evidence="5" type="ORF">SAMN02745215_01658</name>
</gene>
<dbReference type="AlphaFoldDB" id="A0A1M7T6K4"/>
<keyword evidence="2" id="KW-0812">Transmembrane</keyword>
<sequence length="498" mass="54626">MASKQSVVKRKKAPGFIIPLVLAILVTLLFYLGIQKKTLAEVMPTPVPIAKVDLFQHTQIQEADIAMVTIPIKGIPPGVITDPNEIIGKYVGTQFTILKNGYFMKGAVSELDDIPTKVSMLLGPNQLGITLELDLEKSVANSLEVNQDVQVRFFTTKTPSNQPFEGVLFDRMKILALRSSTGTDVVNIDKNAASSSEDKDNKKGTATTPKNQVPTILVFEANEEQVSYLIRAQAMGSLNLVALPKNVKAADSIEDEESAADSTDATDQTEAAKDQDISDQSIKDVLSAVSSKLTEDQMNVLQNALLEKPATKEGHLYQKNAAQILIDSLSYSVKSLFEENGILATANGEIVYYDAPTGQIRYFKDKSEYEGSIYALSQFSPEEIAQLKQDGKLTDAQLEALKSQENSVIEPQYFQTSKGELFQIIDEKVKFYAESEVISTLTAIKEKNGHLSKENEALLQELLSETARNKGQNDQSTKNANKDTDAGTESQSETPKKE</sequence>
<dbReference type="STRING" id="1121395.SAMN02745215_01658"/>
<feature type="region of interest" description="Disordered" evidence="1">
    <location>
        <begin position="188"/>
        <end position="209"/>
    </location>
</feature>
<keyword evidence="2" id="KW-0472">Membrane</keyword>
<feature type="compositionally biased region" description="Polar residues" evidence="1">
    <location>
        <begin position="469"/>
        <end position="479"/>
    </location>
</feature>
<name>A0A1M7T6K4_9FIRM</name>
<feature type="region of interest" description="Disordered" evidence="1">
    <location>
        <begin position="460"/>
        <end position="498"/>
    </location>
</feature>
<feature type="domain" description="Flp pilus assembly protein RcpC/CpaB" evidence="4">
    <location>
        <begin position="118"/>
        <end position="241"/>
    </location>
</feature>
<evidence type="ECO:0000256" key="1">
    <source>
        <dbReference type="SAM" id="MobiDB-lite"/>
    </source>
</evidence>
<organism evidence="5 6">
    <name type="scientific">Desulfitobacterium chlororespirans DSM 11544</name>
    <dbReference type="NCBI Taxonomy" id="1121395"/>
    <lineage>
        <taxon>Bacteria</taxon>
        <taxon>Bacillati</taxon>
        <taxon>Bacillota</taxon>
        <taxon>Clostridia</taxon>
        <taxon>Eubacteriales</taxon>
        <taxon>Desulfitobacteriaceae</taxon>
        <taxon>Desulfitobacterium</taxon>
    </lineage>
</organism>
<keyword evidence="2" id="KW-1133">Transmembrane helix</keyword>
<dbReference type="RefSeq" id="WP_072772144.1">
    <property type="nucleotide sequence ID" value="NZ_FRDN01000005.1"/>
</dbReference>
<feature type="domain" description="SAF" evidence="3">
    <location>
        <begin position="46"/>
        <end position="91"/>
    </location>
</feature>
<dbReference type="Pfam" id="PF16976">
    <property type="entry name" value="RcpC"/>
    <property type="match status" value="1"/>
</dbReference>
<feature type="transmembrane region" description="Helical" evidence="2">
    <location>
        <begin position="12"/>
        <end position="34"/>
    </location>
</feature>
<reference evidence="6" key="1">
    <citation type="submission" date="2016-12" db="EMBL/GenBank/DDBJ databases">
        <authorList>
            <person name="Varghese N."/>
            <person name="Submissions S."/>
        </authorList>
    </citation>
    <scope>NUCLEOTIDE SEQUENCE [LARGE SCALE GENOMIC DNA]</scope>
    <source>
        <strain evidence="6">DSM 11544</strain>
    </source>
</reference>
<protein>
    <submittedName>
        <fullName evidence="5">Flp pilus assembly protein CpaB</fullName>
    </submittedName>
</protein>
<dbReference type="EMBL" id="FRDN01000005">
    <property type="protein sequence ID" value="SHN66339.1"/>
    <property type="molecule type" value="Genomic_DNA"/>
</dbReference>
<accession>A0A1M7T6K4</accession>
<feature type="compositionally biased region" description="Polar residues" evidence="1">
    <location>
        <begin position="487"/>
        <end position="498"/>
    </location>
</feature>
<dbReference type="InterPro" id="IPR031571">
    <property type="entry name" value="RcpC_dom"/>
</dbReference>
<feature type="region of interest" description="Disordered" evidence="1">
    <location>
        <begin position="252"/>
        <end position="277"/>
    </location>
</feature>
<evidence type="ECO:0000259" key="3">
    <source>
        <dbReference type="Pfam" id="PF08666"/>
    </source>
</evidence>
<keyword evidence="6" id="KW-1185">Reference proteome</keyword>
<evidence type="ECO:0000259" key="4">
    <source>
        <dbReference type="Pfam" id="PF16976"/>
    </source>
</evidence>
<dbReference type="CDD" id="cd11614">
    <property type="entry name" value="SAF_CpaB_FlgA_like"/>
    <property type="match status" value="1"/>
</dbReference>
<feature type="compositionally biased region" description="Low complexity" evidence="1">
    <location>
        <begin position="260"/>
        <end position="269"/>
    </location>
</feature>
<evidence type="ECO:0000313" key="6">
    <source>
        <dbReference type="Proteomes" id="UP000184010"/>
    </source>
</evidence>
<dbReference type="Proteomes" id="UP000184010">
    <property type="component" value="Unassembled WGS sequence"/>
</dbReference>
<evidence type="ECO:0000256" key="2">
    <source>
        <dbReference type="SAM" id="Phobius"/>
    </source>
</evidence>
<dbReference type="Pfam" id="PF08666">
    <property type="entry name" value="SAF"/>
    <property type="match status" value="1"/>
</dbReference>
<proteinExistence type="predicted"/>